<keyword evidence="1" id="KW-0378">Hydrolase</keyword>
<dbReference type="Gene3D" id="3.40.50.1820">
    <property type="entry name" value="alpha/beta hydrolase"/>
    <property type="match status" value="1"/>
</dbReference>
<evidence type="ECO:0000313" key="5">
    <source>
        <dbReference type="Proteomes" id="UP000629468"/>
    </source>
</evidence>
<accession>A0A8H7C2T1</accession>
<dbReference type="EMBL" id="JABXXO010000014">
    <property type="protein sequence ID" value="KAF7760935.1"/>
    <property type="molecule type" value="Genomic_DNA"/>
</dbReference>
<protein>
    <submittedName>
        <fullName evidence="4">CAZyme family CE10</fullName>
    </submittedName>
</protein>
<dbReference type="InterPro" id="IPR013094">
    <property type="entry name" value="AB_hydrolase_3"/>
</dbReference>
<keyword evidence="2" id="KW-0812">Transmembrane</keyword>
<dbReference type="GO" id="GO:0016787">
    <property type="term" value="F:hydrolase activity"/>
    <property type="evidence" value="ECO:0007669"/>
    <property type="project" value="UniProtKB-KW"/>
</dbReference>
<keyword evidence="2" id="KW-0472">Membrane</keyword>
<name>A0A8H7C2T1_AGABI</name>
<evidence type="ECO:0000259" key="3">
    <source>
        <dbReference type="Pfam" id="PF07859"/>
    </source>
</evidence>
<dbReference type="Pfam" id="PF07859">
    <property type="entry name" value="Abhydrolase_3"/>
    <property type="match status" value="1"/>
</dbReference>
<dbReference type="PANTHER" id="PTHR48081">
    <property type="entry name" value="AB HYDROLASE SUPERFAMILY PROTEIN C4A8.06C"/>
    <property type="match status" value="1"/>
</dbReference>
<dbReference type="InterPro" id="IPR050300">
    <property type="entry name" value="GDXG_lipolytic_enzyme"/>
</dbReference>
<dbReference type="SUPFAM" id="SSF53474">
    <property type="entry name" value="alpha/beta-Hydrolases"/>
    <property type="match status" value="1"/>
</dbReference>
<proteinExistence type="predicted"/>
<comment type="caution">
    <text evidence="4">The sequence shown here is derived from an EMBL/GenBank/DDBJ whole genome shotgun (WGS) entry which is preliminary data.</text>
</comment>
<gene>
    <name evidence="4" type="ORF">Agabi119p4_10344</name>
</gene>
<dbReference type="PANTHER" id="PTHR48081:SF26">
    <property type="entry name" value="ALPHA_BETA HYDROLASE FOLD-3 DOMAIN-CONTAINING PROTEIN"/>
    <property type="match status" value="1"/>
</dbReference>
<dbReference type="AlphaFoldDB" id="A0A8H7C2T1"/>
<feature type="transmembrane region" description="Helical" evidence="2">
    <location>
        <begin position="16"/>
        <end position="37"/>
    </location>
</feature>
<reference evidence="4 5" key="1">
    <citation type="journal article" name="Sci. Rep.">
        <title>Telomere-to-telomere assembled and centromere annotated genomes of the two main subspecies of the button mushroom Agaricus bisporus reveal especially polymorphic chromosome ends.</title>
        <authorList>
            <person name="Sonnenberg A.S.M."/>
            <person name="Sedaghat-Telgerd N."/>
            <person name="Lavrijssen B."/>
            <person name="Ohm R.A."/>
            <person name="Hendrickx P.M."/>
            <person name="Scholtmeijer K."/>
            <person name="Baars J.J.P."/>
            <person name="van Peer A."/>
        </authorList>
    </citation>
    <scope>NUCLEOTIDE SEQUENCE [LARGE SCALE GENOMIC DNA]</scope>
    <source>
        <strain evidence="4 5">H119_p4</strain>
    </source>
</reference>
<sequence>MPVIYKYGAQPWKALFITYAILTTLFVRIPLWTLLAIPRTLRPRRSWDIRRVVLVKLIRTVSEVEENIGRIIFSPDHRALKITPGVPAVWIPPVRSSLVVGNLAEWAQRAGANITHTSRPERGEKVVLSFHGGSYTRFSAHPTEIPGVIGRYLIKHADSVRRVFAPEYRLSSTQPDAHPFPTALLDALTAYVFLVNEIGFDPSDIIVEGDSAGANLAYALTRYLVEYSWTPELPAPPGALLLLSPWADLSDSHDHLENGSVSKNIASDVLGDPTEKLKDPVKAFTGLHGLEAAQNNPYISPASLYPSLVVIFKGFPRTFIVAGGAEVLIDQIRTLRDRMIKDLGEGNGISEGDGMVRYYEAPDGFHDYMVFPWHKPEFTDTYEAIAEWISLA</sequence>
<evidence type="ECO:0000256" key="2">
    <source>
        <dbReference type="SAM" id="Phobius"/>
    </source>
</evidence>
<evidence type="ECO:0000256" key="1">
    <source>
        <dbReference type="ARBA" id="ARBA00022801"/>
    </source>
</evidence>
<keyword evidence="2" id="KW-1133">Transmembrane helix</keyword>
<dbReference type="Proteomes" id="UP000629468">
    <property type="component" value="Unassembled WGS sequence"/>
</dbReference>
<dbReference type="InterPro" id="IPR029058">
    <property type="entry name" value="AB_hydrolase_fold"/>
</dbReference>
<feature type="domain" description="Alpha/beta hydrolase fold-3" evidence="3">
    <location>
        <begin position="127"/>
        <end position="340"/>
    </location>
</feature>
<organism evidence="4 5">
    <name type="scientific">Agaricus bisporus var. burnettii</name>
    <dbReference type="NCBI Taxonomy" id="192524"/>
    <lineage>
        <taxon>Eukaryota</taxon>
        <taxon>Fungi</taxon>
        <taxon>Dikarya</taxon>
        <taxon>Basidiomycota</taxon>
        <taxon>Agaricomycotina</taxon>
        <taxon>Agaricomycetes</taxon>
        <taxon>Agaricomycetidae</taxon>
        <taxon>Agaricales</taxon>
        <taxon>Agaricineae</taxon>
        <taxon>Agaricaceae</taxon>
        <taxon>Agaricus</taxon>
    </lineage>
</organism>
<evidence type="ECO:0000313" key="4">
    <source>
        <dbReference type="EMBL" id="KAF7760935.1"/>
    </source>
</evidence>